<dbReference type="KEGG" id="aten:116295664"/>
<dbReference type="GO" id="GO:0005886">
    <property type="term" value="C:plasma membrane"/>
    <property type="evidence" value="ECO:0007669"/>
    <property type="project" value="UniProtKB-SubCell"/>
</dbReference>
<dbReference type="Gene3D" id="1.20.1070.10">
    <property type="entry name" value="Rhodopsin 7-helix transmembrane proteins"/>
    <property type="match status" value="1"/>
</dbReference>
<dbReference type="InParanoid" id="A0A6P8I3Q4"/>
<evidence type="ECO:0000259" key="12">
    <source>
        <dbReference type="PROSITE" id="PS50262"/>
    </source>
</evidence>
<feature type="transmembrane region" description="Helical" evidence="11">
    <location>
        <begin position="54"/>
        <end position="72"/>
    </location>
</feature>
<evidence type="ECO:0000256" key="5">
    <source>
        <dbReference type="ARBA" id="ARBA00023040"/>
    </source>
</evidence>
<keyword evidence="8" id="KW-0325">Glycoprotein</keyword>
<accession>A0A6P8I3Q4</accession>
<dbReference type="RefSeq" id="XP_031559420.1">
    <property type="nucleotide sequence ID" value="XM_031703560.1"/>
</dbReference>
<dbReference type="GO" id="GO:0004930">
    <property type="term" value="F:G protein-coupled receptor activity"/>
    <property type="evidence" value="ECO:0007669"/>
    <property type="project" value="UniProtKB-KW"/>
</dbReference>
<keyword evidence="3 11" id="KW-0812">Transmembrane</keyword>
<evidence type="ECO:0000256" key="8">
    <source>
        <dbReference type="ARBA" id="ARBA00023180"/>
    </source>
</evidence>
<keyword evidence="7" id="KW-0675">Receptor</keyword>
<dbReference type="OrthoDB" id="5959154at2759"/>
<gene>
    <name evidence="14" type="primary">LOC116295664</name>
</gene>
<feature type="transmembrane region" description="Helical" evidence="11">
    <location>
        <begin position="312"/>
        <end position="329"/>
    </location>
</feature>
<dbReference type="GeneID" id="116295664"/>
<evidence type="ECO:0000313" key="13">
    <source>
        <dbReference type="Proteomes" id="UP000515163"/>
    </source>
</evidence>
<evidence type="ECO:0000256" key="1">
    <source>
        <dbReference type="ARBA" id="ARBA00004651"/>
    </source>
</evidence>
<dbReference type="PRINTS" id="PR00237">
    <property type="entry name" value="GPCRRHODOPSN"/>
</dbReference>
<dbReference type="GO" id="GO:0007189">
    <property type="term" value="P:adenylate cyclase-activating G protein-coupled receptor signaling pathway"/>
    <property type="evidence" value="ECO:0007669"/>
    <property type="project" value="TreeGrafter"/>
</dbReference>
<feature type="compositionally biased region" description="Low complexity" evidence="10">
    <location>
        <begin position="368"/>
        <end position="380"/>
    </location>
</feature>
<feature type="domain" description="G-protein coupled receptors family 1 profile" evidence="12">
    <location>
        <begin position="33"/>
        <end position="302"/>
    </location>
</feature>
<dbReference type="PANTHER" id="PTHR11866:SF16">
    <property type="entry name" value="PROSTAGLANDIN E2 RECEPTOR EP4 SUBTYPE-LIKE PROTEIN"/>
    <property type="match status" value="1"/>
</dbReference>
<feature type="transmembrane region" description="Helical" evidence="11">
    <location>
        <begin position="92"/>
        <end position="117"/>
    </location>
</feature>
<evidence type="ECO:0000256" key="11">
    <source>
        <dbReference type="SAM" id="Phobius"/>
    </source>
</evidence>
<dbReference type="Pfam" id="PF00001">
    <property type="entry name" value="7tm_1"/>
    <property type="match status" value="1"/>
</dbReference>
<evidence type="ECO:0000313" key="14">
    <source>
        <dbReference type="RefSeq" id="XP_031559420.1"/>
    </source>
</evidence>
<keyword evidence="6 11" id="KW-0472">Membrane</keyword>
<reference evidence="14" key="1">
    <citation type="submission" date="2025-08" db="UniProtKB">
        <authorList>
            <consortium name="RefSeq"/>
        </authorList>
    </citation>
    <scope>IDENTIFICATION</scope>
    <source>
        <tissue evidence="14">Tentacle</tissue>
    </source>
</reference>
<evidence type="ECO:0000256" key="2">
    <source>
        <dbReference type="ARBA" id="ARBA00022475"/>
    </source>
</evidence>
<keyword evidence="4 11" id="KW-1133">Transmembrane helix</keyword>
<evidence type="ECO:0000256" key="3">
    <source>
        <dbReference type="ARBA" id="ARBA00022692"/>
    </source>
</evidence>
<evidence type="ECO:0000256" key="6">
    <source>
        <dbReference type="ARBA" id="ARBA00023136"/>
    </source>
</evidence>
<feature type="transmembrane region" description="Helical" evidence="11">
    <location>
        <begin position="138"/>
        <end position="163"/>
    </location>
</feature>
<dbReference type="PANTHER" id="PTHR11866">
    <property type="entry name" value="G-PROTEIN COUPLED RECEPTOR FAMILY 1 MEMBER"/>
    <property type="match status" value="1"/>
</dbReference>
<comment type="subcellular location">
    <subcellularLocation>
        <location evidence="1">Cell membrane</location>
        <topology evidence="1">Multi-pass membrane protein</topology>
    </subcellularLocation>
</comment>
<evidence type="ECO:0000256" key="10">
    <source>
        <dbReference type="SAM" id="MobiDB-lite"/>
    </source>
</evidence>
<proteinExistence type="predicted"/>
<feature type="region of interest" description="Disordered" evidence="10">
    <location>
        <begin position="339"/>
        <end position="386"/>
    </location>
</feature>
<keyword evidence="2" id="KW-1003">Cell membrane</keyword>
<dbReference type="AlphaFoldDB" id="A0A6P8I3Q4"/>
<feature type="transmembrane region" description="Helical" evidence="11">
    <location>
        <begin position="248"/>
        <end position="268"/>
    </location>
</feature>
<feature type="transmembrane region" description="Helical" evidence="11">
    <location>
        <begin position="183"/>
        <end position="211"/>
    </location>
</feature>
<name>A0A6P8I3Q4_ACTTE</name>
<dbReference type="PROSITE" id="PS50262">
    <property type="entry name" value="G_PROTEIN_RECEP_F1_2"/>
    <property type="match status" value="1"/>
</dbReference>
<dbReference type="InterPro" id="IPR008365">
    <property type="entry name" value="Prostanoid_rcpt"/>
</dbReference>
<sequence>MNHREFGQEAFNNDQFLAGGITLFISGFIGFIGNTFVLIITYRILRYRKNIPSILILFLAWTDFLTFPLIYPQSLIKYFFGVYIGDYSACDFQGTVITFLYGVSILLVLIMSIDRLLALYKPFCYEQHISYDKEKVKVTAIGVSAAGFTIALLPTFGVGRNVLHFPGTFCLFEWGAKTVDGIALLYIYMTLLSIAILAIVFCNFTVVLLAWRLMRRLHSESTLGDKETASTCQTKKKHSNRGDMEMQFAKLSCMTAIAIVGCWSLFLIRLTMIQAGYPFDAFIDFTAVRLASLHSVVNPWFYPLLRRKYREGFWYLITWIGHVVTCTLIKRPTNTLDDIVGGTPRTKRSKKMQKVDERRRSSSQRFLSTTTLSASVTTDSKSTDKK</sequence>
<dbReference type="SUPFAM" id="SSF81321">
    <property type="entry name" value="Family A G protein-coupled receptor-like"/>
    <property type="match status" value="1"/>
</dbReference>
<dbReference type="InterPro" id="IPR000276">
    <property type="entry name" value="GPCR_Rhodpsn"/>
</dbReference>
<protein>
    <submittedName>
        <fullName evidence="14">Prostaglandin E2 receptor EP4 subtype-like</fullName>
    </submittedName>
</protein>
<feature type="transmembrane region" description="Helical" evidence="11">
    <location>
        <begin position="16"/>
        <end position="42"/>
    </location>
</feature>
<evidence type="ECO:0000256" key="4">
    <source>
        <dbReference type="ARBA" id="ARBA00022989"/>
    </source>
</evidence>
<keyword evidence="5" id="KW-0297">G-protein coupled receptor</keyword>
<organism evidence="13 14">
    <name type="scientific">Actinia tenebrosa</name>
    <name type="common">Australian red waratah sea anemone</name>
    <dbReference type="NCBI Taxonomy" id="6105"/>
    <lineage>
        <taxon>Eukaryota</taxon>
        <taxon>Metazoa</taxon>
        <taxon>Cnidaria</taxon>
        <taxon>Anthozoa</taxon>
        <taxon>Hexacorallia</taxon>
        <taxon>Actiniaria</taxon>
        <taxon>Actiniidae</taxon>
        <taxon>Actinia</taxon>
    </lineage>
</organism>
<dbReference type="InterPro" id="IPR017452">
    <property type="entry name" value="GPCR_Rhodpsn_7TM"/>
</dbReference>
<keyword evidence="9" id="KW-0807">Transducer</keyword>
<dbReference type="GO" id="GO:0007204">
    <property type="term" value="P:positive regulation of cytosolic calcium ion concentration"/>
    <property type="evidence" value="ECO:0007669"/>
    <property type="project" value="TreeGrafter"/>
</dbReference>
<evidence type="ECO:0000256" key="9">
    <source>
        <dbReference type="ARBA" id="ARBA00023224"/>
    </source>
</evidence>
<evidence type="ECO:0000256" key="7">
    <source>
        <dbReference type="ARBA" id="ARBA00023170"/>
    </source>
</evidence>
<keyword evidence="13" id="KW-1185">Reference proteome</keyword>
<dbReference type="Proteomes" id="UP000515163">
    <property type="component" value="Unplaced"/>
</dbReference>